<dbReference type="GO" id="GO:0033596">
    <property type="term" value="C:TSC1-TSC2 complex"/>
    <property type="evidence" value="ECO:0007669"/>
    <property type="project" value="TreeGrafter"/>
</dbReference>
<dbReference type="InterPro" id="IPR007483">
    <property type="entry name" value="Hamartin"/>
</dbReference>
<gene>
    <name evidence="3" type="ORF">FA13DRAFT_1771634</name>
</gene>
<dbReference type="GO" id="GO:0032007">
    <property type="term" value="P:negative regulation of TOR signaling"/>
    <property type="evidence" value="ECO:0007669"/>
    <property type="project" value="TreeGrafter"/>
</dbReference>
<keyword evidence="4" id="KW-1185">Reference proteome</keyword>
<proteinExistence type="predicted"/>
<feature type="compositionally biased region" description="Low complexity" evidence="2">
    <location>
        <begin position="466"/>
        <end position="475"/>
    </location>
</feature>
<protein>
    <submittedName>
        <fullName evidence="3">Uncharacterized protein</fullName>
    </submittedName>
</protein>
<name>A0A4Y7TPU0_COPMI</name>
<feature type="coiled-coil region" evidence="1">
    <location>
        <begin position="602"/>
        <end position="675"/>
    </location>
</feature>
<evidence type="ECO:0000256" key="1">
    <source>
        <dbReference type="SAM" id="Coils"/>
    </source>
</evidence>
<organism evidence="3 4">
    <name type="scientific">Coprinellus micaceus</name>
    <name type="common">Glistening ink-cap mushroom</name>
    <name type="synonym">Coprinus micaceus</name>
    <dbReference type="NCBI Taxonomy" id="71717"/>
    <lineage>
        <taxon>Eukaryota</taxon>
        <taxon>Fungi</taxon>
        <taxon>Dikarya</taxon>
        <taxon>Basidiomycota</taxon>
        <taxon>Agaricomycotina</taxon>
        <taxon>Agaricomycetes</taxon>
        <taxon>Agaricomycetidae</taxon>
        <taxon>Agaricales</taxon>
        <taxon>Agaricineae</taxon>
        <taxon>Psathyrellaceae</taxon>
        <taxon>Coprinellus</taxon>
    </lineage>
</organism>
<keyword evidence="1" id="KW-0175">Coiled coil</keyword>
<feature type="region of interest" description="Disordered" evidence="2">
    <location>
        <begin position="461"/>
        <end position="488"/>
    </location>
</feature>
<dbReference type="EMBL" id="QPFP01000006">
    <property type="protein sequence ID" value="TEB36197.1"/>
    <property type="molecule type" value="Genomic_DNA"/>
</dbReference>
<dbReference type="GO" id="GO:0051726">
    <property type="term" value="P:regulation of cell cycle"/>
    <property type="evidence" value="ECO:0007669"/>
    <property type="project" value="TreeGrafter"/>
</dbReference>
<dbReference type="AlphaFoldDB" id="A0A4Y7TPU0"/>
<evidence type="ECO:0000256" key="2">
    <source>
        <dbReference type="SAM" id="MobiDB-lite"/>
    </source>
</evidence>
<comment type="caution">
    <text evidence="3">The sequence shown here is derived from an EMBL/GenBank/DDBJ whole genome shotgun (WGS) entry which is preliminary data.</text>
</comment>
<evidence type="ECO:0000313" key="3">
    <source>
        <dbReference type="EMBL" id="TEB36197.1"/>
    </source>
</evidence>
<dbReference type="PANTHER" id="PTHR15154">
    <property type="entry name" value="HAMARTIN"/>
    <property type="match status" value="1"/>
</dbReference>
<dbReference type="PANTHER" id="PTHR15154:SF2">
    <property type="entry name" value="HAMARTIN"/>
    <property type="match status" value="1"/>
</dbReference>
<accession>A0A4Y7TPU0</accession>
<dbReference type="STRING" id="71717.A0A4Y7TPU0"/>
<dbReference type="OrthoDB" id="28737at2759"/>
<sequence length="824" mass="94222">MPTNAALVRALGSVLDANPDAPTLPELLHLVDEYVVQAPATLEERVAQTAQLEEEMVSLHVIPIDYSSIHKLEVLLAFQYHLLPIMTPTAVISLFDPVLRPALREPHLSTASLNHAKELIILTLQKTQEPYSERVGQFRRRLLELYLLDAYNEVSGLDVLEWAGLSEDERDRRTRWKANLQDILVAYGHEVPEAFLTEVDRQFQVPSQRLQLLMLLNEFTSSLKFDTIVPVFADHDLMKSLANCLFLDNSSTVCTALAFLVVKLLPYFAVHARTTLKENFPQYLAIMARIMCWKERPPVTESPLAKHDEEFERELYGESSRKLHIHPDLNWERLEMTFSVEPSLPPSSRQYFTILYYLYPSNVVRFIRTPVAYLEDRHLRSPYVESWAQAFDVQEIKRKSENFVREHILHPFLIWSDAEQEMSKPAFWANYDVGRIVSEAGMLDIRNLSIGAKERYELEGKKPVVTSSDASSTPTGTGGGSPNEDKPVRLLRPIDLSSGKAVISIQDMVEASVALKSNIDLEILKPTSSVKSGFMTRAFASAGPSTPPNASSDGDSSAHVAQAISGLQREVLLLRNELNFELWHSRENSKHIGRLYKDRILMRTAESERQGLYNKLRRYRAQVVALEKELRDHKETAANAKNGYADWAKELQGKLKDLREEKKKMAADLSNAQTSERELKALFEAQGKRLDEALQENFILQAQKKESVHKIEKSEEHEHQIEELTKARQIWEDDSRKFAEREEDLNRLRGENEALHTRIQELERARDDEAAREYRAKIQSLELRLAQMEEISAELADQQLADENTVLKTEIEELQSTIATLKQQ</sequence>
<feature type="coiled-coil region" evidence="1">
    <location>
        <begin position="714"/>
        <end position="824"/>
    </location>
</feature>
<reference evidence="3 4" key="1">
    <citation type="journal article" date="2019" name="Nat. Ecol. Evol.">
        <title>Megaphylogeny resolves global patterns of mushroom evolution.</title>
        <authorList>
            <person name="Varga T."/>
            <person name="Krizsan K."/>
            <person name="Foldi C."/>
            <person name="Dima B."/>
            <person name="Sanchez-Garcia M."/>
            <person name="Sanchez-Ramirez S."/>
            <person name="Szollosi G.J."/>
            <person name="Szarkandi J.G."/>
            <person name="Papp V."/>
            <person name="Albert L."/>
            <person name="Andreopoulos W."/>
            <person name="Angelini C."/>
            <person name="Antonin V."/>
            <person name="Barry K.W."/>
            <person name="Bougher N.L."/>
            <person name="Buchanan P."/>
            <person name="Buyck B."/>
            <person name="Bense V."/>
            <person name="Catcheside P."/>
            <person name="Chovatia M."/>
            <person name="Cooper J."/>
            <person name="Damon W."/>
            <person name="Desjardin D."/>
            <person name="Finy P."/>
            <person name="Geml J."/>
            <person name="Haridas S."/>
            <person name="Hughes K."/>
            <person name="Justo A."/>
            <person name="Karasinski D."/>
            <person name="Kautmanova I."/>
            <person name="Kiss B."/>
            <person name="Kocsube S."/>
            <person name="Kotiranta H."/>
            <person name="LaButti K.M."/>
            <person name="Lechner B.E."/>
            <person name="Liimatainen K."/>
            <person name="Lipzen A."/>
            <person name="Lukacs Z."/>
            <person name="Mihaltcheva S."/>
            <person name="Morgado L.N."/>
            <person name="Niskanen T."/>
            <person name="Noordeloos M.E."/>
            <person name="Ohm R.A."/>
            <person name="Ortiz-Santana B."/>
            <person name="Ovrebo C."/>
            <person name="Racz N."/>
            <person name="Riley R."/>
            <person name="Savchenko A."/>
            <person name="Shiryaev A."/>
            <person name="Soop K."/>
            <person name="Spirin V."/>
            <person name="Szebenyi C."/>
            <person name="Tomsovsky M."/>
            <person name="Tulloss R.E."/>
            <person name="Uehling J."/>
            <person name="Grigoriev I.V."/>
            <person name="Vagvolgyi C."/>
            <person name="Papp T."/>
            <person name="Martin F.M."/>
            <person name="Miettinen O."/>
            <person name="Hibbett D.S."/>
            <person name="Nagy L.G."/>
        </authorList>
    </citation>
    <scope>NUCLEOTIDE SEQUENCE [LARGE SCALE GENOMIC DNA]</scope>
    <source>
        <strain evidence="3 4">FP101781</strain>
    </source>
</reference>
<dbReference type="Proteomes" id="UP000298030">
    <property type="component" value="Unassembled WGS sequence"/>
</dbReference>
<evidence type="ECO:0000313" key="4">
    <source>
        <dbReference type="Proteomes" id="UP000298030"/>
    </source>
</evidence>